<sequence>MELARWWYALEDPHNQLTRRPGDEALPRVRLESAAAGWSPEAGWLQRTTMRQSSAGPSQLAQESGRRPCRWVRCVAGPGAWTAVVCAARMRAAAANNWLKVRDQLLACIGGEAVRRF</sequence>
<comment type="caution">
    <text evidence="1">The sequence shown here is derived from an EMBL/GenBank/DDBJ whole genome shotgun (WGS) entry which is preliminary data.</text>
</comment>
<evidence type="ECO:0000313" key="2">
    <source>
        <dbReference type="Proteomes" id="UP001066276"/>
    </source>
</evidence>
<name>A0AAV7UEW7_PLEWA</name>
<evidence type="ECO:0000313" key="1">
    <source>
        <dbReference type="EMBL" id="KAJ1186564.1"/>
    </source>
</evidence>
<protein>
    <submittedName>
        <fullName evidence="1">Uncharacterized protein</fullName>
    </submittedName>
</protein>
<accession>A0AAV7UEW7</accession>
<reference evidence="1" key="1">
    <citation type="journal article" date="2022" name="bioRxiv">
        <title>Sequencing and chromosome-scale assembly of the giantPleurodeles waltlgenome.</title>
        <authorList>
            <person name="Brown T."/>
            <person name="Elewa A."/>
            <person name="Iarovenko S."/>
            <person name="Subramanian E."/>
            <person name="Araus A.J."/>
            <person name="Petzold A."/>
            <person name="Susuki M."/>
            <person name="Suzuki K.-i.T."/>
            <person name="Hayashi T."/>
            <person name="Toyoda A."/>
            <person name="Oliveira C."/>
            <person name="Osipova E."/>
            <person name="Leigh N.D."/>
            <person name="Simon A."/>
            <person name="Yun M.H."/>
        </authorList>
    </citation>
    <scope>NUCLEOTIDE SEQUENCE</scope>
    <source>
        <strain evidence="1">20211129_DDA</strain>
        <tissue evidence="1">Liver</tissue>
    </source>
</reference>
<organism evidence="1 2">
    <name type="scientific">Pleurodeles waltl</name>
    <name type="common">Iberian ribbed newt</name>
    <dbReference type="NCBI Taxonomy" id="8319"/>
    <lineage>
        <taxon>Eukaryota</taxon>
        <taxon>Metazoa</taxon>
        <taxon>Chordata</taxon>
        <taxon>Craniata</taxon>
        <taxon>Vertebrata</taxon>
        <taxon>Euteleostomi</taxon>
        <taxon>Amphibia</taxon>
        <taxon>Batrachia</taxon>
        <taxon>Caudata</taxon>
        <taxon>Salamandroidea</taxon>
        <taxon>Salamandridae</taxon>
        <taxon>Pleurodelinae</taxon>
        <taxon>Pleurodeles</taxon>
    </lineage>
</organism>
<dbReference type="EMBL" id="JANPWB010000005">
    <property type="protein sequence ID" value="KAJ1186564.1"/>
    <property type="molecule type" value="Genomic_DNA"/>
</dbReference>
<proteinExistence type="predicted"/>
<dbReference type="Proteomes" id="UP001066276">
    <property type="component" value="Chromosome 3_1"/>
</dbReference>
<keyword evidence="2" id="KW-1185">Reference proteome</keyword>
<gene>
    <name evidence="1" type="ORF">NDU88_003345</name>
</gene>
<dbReference type="AlphaFoldDB" id="A0AAV7UEW7"/>